<dbReference type="InterPro" id="IPR032710">
    <property type="entry name" value="NTF2-like_dom_sf"/>
</dbReference>
<feature type="domain" description="SnoaL-like" evidence="1">
    <location>
        <begin position="14"/>
        <end position="135"/>
    </location>
</feature>
<keyword evidence="2" id="KW-0413">Isomerase</keyword>
<organism evidence="2 3">
    <name type="scientific">Chitinophaga ginsengisegetis</name>
    <dbReference type="NCBI Taxonomy" id="393003"/>
    <lineage>
        <taxon>Bacteria</taxon>
        <taxon>Pseudomonadati</taxon>
        <taxon>Bacteroidota</taxon>
        <taxon>Chitinophagia</taxon>
        <taxon>Chitinophagales</taxon>
        <taxon>Chitinophagaceae</taxon>
        <taxon>Chitinophaga</taxon>
    </lineage>
</organism>
<name>A0A1T5NBQ6_9BACT</name>
<evidence type="ECO:0000313" key="3">
    <source>
        <dbReference type="Proteomes" id="UP000190166"/>
    </source>
</evidence>
<dbReference type="AlphaFoldDB" id="A0A1T5NBQ6"/>
<accession>A0A1T5NBQ6</accession>
<dbReference type="InterPro" id="IPR037401">
    <property type="entry name" value="SnoaL-like"/>
</dbReference>
<gene>
    <name evidence="2" type="ORF">SAMN05660461_0970</name>
</gene>
<reference evidence="2 3" key="1">
    <citation type="submission" date="2017-02" db="EMBL/GenBank/DDBJ databases">
        <authorList>
            <person name="Peterson S.W."/>
        </authorList>
    </citation>
    <scope>NUCLEOTIDE SEQUENCE [LARGE SCALE GENOMIC DNA]</scope>
    <source>
        <strain evidence="2 3">DSM 18108</strain>
    </source>
</reference>
<evidence type="ECO:0000259" key="1">
    <source>
        <dbReference type="Pfam" id="PF13474"/>
    </source>
</evidence>
<sequence>MTTGKNKTNDEAQVRQQIDNFVKAFRTKDLDLMMSLYAPDFVAFDIVPPLQQVGTDTYRNVWEQVFAFFQHPIDFETRDLSIVTGADVAFSRQLLRLQTTMPNGQKVDRWERLTFGFRKIDGVWLISHEHVSVPADLFSGKAVLDLQP</sequence>
<proteinExistence type="predicted"/>
<dbReference type="GO" id="GO:0016853">
    <property type="term" value="F:isomerase activity"/>
    <property type="evidence" value="ECO:0007669"/>
    <property type="project" value="UniProtKB-KW"/>
</dbReference>
<dbReference type="STRING" id="393003.SAMN05660461_0970"/>
<dbReference type="Gene3D" id="3.10.450.50">
    <property type="match status" value="1"/>
</dbReference>
<protein>
    <submittedName>
        <fullName evidence="2">Ketosteroid isomerase homolog</fullName>
    </submittedName>
</protein>
<dbReference type="SUPFAM" id="SSF54427">
    <property type="entry name" value="NTF2-like"/>
    <property type="match status" value="1"/>
</dbReference>
<keyword evidence="3" id="KW-1185">Reference proteome</keyword>
<dbReference type="EMBL" id="FUZZ01000001">
    <property type="protein sequence ID" value="SKC97639.1"/>
    <property type="molecule type" value="Genomic_DNA"/>
</dbReference>
<evidence type="ECO:0000313" key="2">
    <source>
        <dbReference type="EMBL" id="SKC97639.1"/>
    </source>
</evidence>
<dbReference type="Proteomes" id="UP000190166">
    <property type="component" value="Unassembled WGS sequence"/>
</dbReference>
<dbReference type="Pfam" id="PF13474">
    <property type="entry name" value="SnoaL_3"/>
    <property type="match status" value="1"/>
</dbReference>